<feature type="domain" description="Tape measure protein N-terminal" evidence="3">
    <location>
        <begin position="329"/>
        <end position="526"/>
    </location>
</feature>
<feature type="compositionally biased region" description="Basic and acidic residues" evidence="2">
    <location>
        <begin position="193"/>
        <end position="230"/>
    </location>
</feature>
<dbReference type="NCBIfam" id="TIGR02675">
    <property type="entry name" value="tape_meas_nterm"/>
    <property type="match status" value="1"/>
</dbReference>
<protein>
    <recommendedName>
        <fullName evidence="3">Tape measure protein N-terminal domain-containing protein</fullName>
    </recommendedName>
</protein>
<feature type="compositionally biased region" description="Polar residues" evidence="2">
    <location>
        <begin position="152"/>
        <end position="176"/>
    </location>
</feature>
<dbReference type="InterPro" id="IPR013491">
    <property type="entry name" value="Tape_meas_N"/>
</dbReference>
<keyword evidence="5" id="KW-1185">Reference proteome</keyword>
<proteinExistence type="predicted"/>
<keyword evidence="1" id="KW-1188">Viral release from host cell</keyword>
<dbReference type="GO" id="GO:0098003">
    <property type="term" value="P:viral tail assembly"/>
    <property type="evidence" value="ECO:0007669"/>
    <property type="project" value="UniProtKB-KW"/>
</dbReference>
<feature type="region of interest" description="Disordered" evidence="2">
    <location>
        <begin position="648"/>
        <end position="667"/>
    </location>
</feature>
<name>A0A6B9J9Q4_9CAUD</name>
<evidence type="ECO:0000256" key="2">
    <source>
        <dbReference type="SAM" id="MobiDB-lite"/>
    </source>
</evidence>
<organism evidence="4 5">
    <name type="scientific">Erwinia phage Hena1</name>
    <dbReference type="NCBI Taxonomy" id="2678601"/>
    <lineage>
        <taxon>Viruses</taxon>
        <taxon>Duplodnaviria</taxon>
        <taxon>Heunggongvirae</taxon>
        <taxon>Uroviricota</taxon>
        <taxon>Caudoviricetes</taxon>
        <taxon>Vequintavirinae</taxon>
        <taxon>Henunavirus</taxon>
        <taxon>Henunavirus hena1</taxon>
    </lineage>
</organism>
<evidence type="ECO:0000313" key="4">
    <source>
        <dbReference type="EMBL" id="QGZ16303.1"/>
    </source>
</evidence>
<feature type="region of interest" description="Disordered" evidence="2">
    <location>
        <begin position="95"/>
        <end position="121"/>
    </location>
</feature>
<evidence type="ECO:0000259" key="3">
    <source>
        <dbReference type="Pfam" id="PF20155"/>
    </source>
</evidence>
<feature type="region of interest" description="Disordered" evidence="2">
    <location>
        <begin position="136"/>
        <end position="230"/>
    </location>
</feature>
<evidence type="ECO:0000313" key="5">
    <source>
        <dbReference type="Proteomes" id="UP000433183"/>
    </source>
</evidence>
<keyword evidence="1" id="KW-1245">Viral tail assembly</keyword>
<evidence type="ECO:0000256" key="1">
    <source>
        <dbReference type="ARBA" id="ARBA00022465"/>
    </source>
</evidence>
<accession>A0A6B9J9Q4</accession>
<dbReference type="Pfam" id="PF20155">
    <property type="entry name" value="TMP_3"/>
    <property type="match status" value="1"/>
</dbReference>
<gene>
    <name evidence="4" type="ORF">Hena1_01530</name>
</gene>
<reference evidence="4 5" key="1">
    <citation type="submission" date="2019-11" db="EMBL/GenBank/DDBJ databases">
        <title>Characterization of a new Erwinia amylovora bacteriophage.</title>
        <authorList>
            <person name="Valentovich L.N."/>
            <person name="Akhremchuk A.E."/>
            <person name="Besarab N.V."/>
            <person name="Lagonenko A.L."/>
        </authorList>
    </citation>
    <scope>NUCLEOTIDE SEQUENCE [LARGE SCALE GENOMIC DNA]</scope>
</reference>
<dbReference type="EMBL" id="MN732867">
    <property type="protein sequence ID" value="QGZ16303.1"/>
    <property type="molecule type" value="Genomic_DNA"/>
</dbReference>
<sequence>MAGNIIVTTTVNKVTWQVDKTAYGKALKQVKSLKKEWEKVGSGVTKRNNPAEKILSAAQQAKLVTKRLAQTERAEQAKSTAHAIAMAKKEANARAAISKRESARRKQVVGNLTNSRTPEGKAEYNNLRDWYKSLQKEHGPDRTNGAPRKPITMNSPAGYTPSGQSHFGKPGQTSDPNGDITGRQVDAMNRGHRQMEKERQAEEARQAKSNKNVEKERARAKAKRDKDDRADEKAWARREVVVGNAQRRLEAALGPQWRKKTKGFDTLSDSLKLNAGSISQYNSQIGQMIRQAKAAAGENVNLGNSIKGLRSSLIGATAAYTSFSAAQSILSNGQFFESMNATMLMVSDTQQQAGEKMEFVQKQAYRLGLSLKVASQGYTQMSVNAKGVISDSDTNALFKGLSEFSTASGADPVKYQRGITAIGQMLGKGQIMAEELKGQLAEALPGSMQIFVKAAQKYFKDDKIGVPELQDLMKNGKLLAKDILPEVAKGFAEMARKNGALNAQLKSNRVAQERLSQSWMVFQNELFKGGFGKEMTRLFNSLADMLNTNGPVGKALGEFAGGFVKSMRYIIDITYDTFYLINAIITKFIQDLGFKNVEMSKVWNWAGMIVGALFFVSALKKVFGILTKIAGLRGAITAIGAAMGMGAGGDADEDGDGKKKKKKGSGGGGKFKGLMKWTGIGAAAWGITDAIGEMTGLGSVDDSIDWWKNALGGVGDSISKAGSNHEQDRLNYLKTNSIMPTGNSPGSGASTTPEPGKVQVEVTTKLDEGKLKDIIDQQIEVSAMGDYNLLAGSLPY</sequence>
<dbReference type="Proteomes" id="UP000433183">
    <property type="component" value="Segment"/>
</dbReference>